<feature type="transmembrane region" description="Helical" evidence="1">
    <location>
        <begin position="372"/>
        <end position="396"/>
    </location>
</feature>
<dbReference type="PANTHER" id="PTHR36178:SF1">
    <property type="entry name" value="SODIUM_GLUTAMATE SYMPORTER"/>
    <property type="match status" value="1"/>
</dbReference>
<comment type="subcellular location">
    <subcellularLocation>
        <location evidence="1">Cell membrane</location>
        <topology evidence="1">Multi-pass membrane protein</topology>
    </subcellularLocation>
</comment>
<feature type="transmembrane region" description="Helical" evidence="1">
    <location>
        <begin position="240"/>
        <end position="260"/>
    </location>
</feature>
<evidence type="ECO:0000313" key="3">
    <source>
        <dbReference type="EMBL" id="MFD1292352.1"/>
    </source>
</evidence>
<keyword evidence="1" id="KW-0915">Sodium</keyword>
<feature type="transmembrane region" description="Helical" evidence="1">
    <location>
        <begin position="280"/>
        <end position="302"/>
    </location>
</feature>
<feature type="transmembrane region" description="Helical" evidence="1">
    <location>
        <begin position="155"/>
        <end position="179"/>
    </location>
</feature>
<keyword evidence="1" id="KW-0739">Sodium transport</keyword>
<dbReference type="HAMAP" id="MF_02062">
    <property type="entry name" value="GltS"/>
    <property type="match status" value="1"/>
</dbReference>
<sequence length="400" mass="42480">MISGYGTIVIAILVLYMGKLLNKRIEFLRKYNIPEPVTGGILASLISAVIYFVFDFELQYTLDARDGLLIAFFTTIGLSAKFETLKKGGASLLILMVVAVGYLFLQNIVGIASVSVSGLSNAVGVLGGSVSLSGGHGTVIAWAPKFMEQHGISNALEIGLACSTFGLVLGGIAGGPVAAQLIKRYNLKPVVKEERTVGEGHEEIMTVSYDNMMMAILAISFSMGLGILIGEGLEQVNASLPPFVCALFGGIIYTNVAPIIGSKVDEKLNYRVDNPSTALISDVSLGLFLAMSLMSLQLWTLIDLAMPILFLLVAQLIVIVLYVVFVVFRVMGKDYDAAVIAGGYLGLGLGATPTAIANMTAITKRFGGSAKAFLIVPLVGAFFIDISNALVIQFFLDLLQ</sequence>
<dbReference type="PANTHER" id="PTHR36178">
    <property type="entry name" value="SLR0625 PROTEIN"/>
    <property type="match status" value="1"/>
</dbReference>
<evidence type="ECO:0000256" key="1">
    <source>
        <dbReference type="HAMAP-Rule" id="MF_02062"/>
    </source>
</evidence>
<feature type="transmembrane region" description="Helical" evidence="1">
    <location>
        <begin position="60"/>
        <end position="80"/>
    </location>
</feature>
<feature type="transmembrane region" description="Helical" evidence="1">
    <location>
        <begin position="212"/>
        <end position="233"/>
    </location>
</feature>
<keyword evidence="1" id="KW-0769">Symport</keyword>
<keyword evidence="1" id="KW-0813">Transport</keyword>
<dbReference type="Proteomes" id="UP001597241">
    <property type="component" value="Unassembled WGS sequence"/>
</dbReference>
<feature type="transmembrane region" description="Helical" evidence="1">
    <location>
        <begin position="309"/>
        <end position="331"/>
    </location>
</feature>
<comment type="function">
    <text evidence="1">Catalyzes the sodium-dependent transport of glutamate.</text>
</comment>
<dbReference type="NCBIfam" id="TIGR00210">
    <property type="entry name" value="gltS"/>
    <property type="match status" value="1"/>
</dbReference>
<feature type="transmembrane region" description="Helical" evidence="1">
    <location>
        <begin position="122"/>
        <end position="143"/>
    </location>
</feature>
<accession>A0ABW3WJP7</accession>
<feature type="transmembrane region" description="Helical" evidence="1">
    <location>
        <begin position="33"/>
        <end position="54"/>
    </location>
</feature>
<evidence type="ECO:0000256" key="2">
    <source>
        <dbReference type="NCBIfam" id="TIGR00210"/>
    </source>
</evidence>
<keyword evidence="1" id="KW-0472">Membrane</keyword>
<gene>
    <name evidence="3" type="primary">gltS</name>
    <name evidence="3" type="ORF">ACFQ5N_00775</name>
</gene>
<reference evidence="4" key="1">
    <citation type="journal article" date="2019" name="Int. J. Syst. Evol. Microbiol.">
        <title>The Global Catalogue of Microorganisms (GCM) 10K type strain sequencing project: providing services to taxonomists for standard genome sequencing and annotation.</title>
        <authorList>
            <consortium name="The Broad Institute Genomics Platform"/>
            <consortium name="The Broad Institute Genome Sequencing Center for Infectious Disease"/>
            <person name="Wu L."/>
            <person name="Ma J."/>
        </authorList>
    </citation>
    <scope>NUCLEOTIDE SEQUENCE [LARGE SCALE GENOMIC DNA]</scope>
    <source>
        <strain evidence="4">CCUG 62221</strain>
    </source>
</reference>
<keyword evidence="1" id="KW-1133">Transmembrane helix</keyword>
<keyword evidence="1" id="KW-0029">Amino-acid transport</keyword>
<keyword evidence="4" id="KW-1185">Reference proteome</keyword>
<comment type="similarity">
    <text evidence="1">Belongs to the glutamate:Na(+) symporter (ESS) (TC 2.A.27) family.</text>
</comment>
<dbReference type="EMBL" id="JBHTMV010000001">
    <property type="protein sequence ID" value="MFD1292352.1"/>
    <property type="molecule type" value="Genomic_DNA"/>
</dbReference>
<protein>
    <recommendedName>
        <fullName evidence="1 2">Sodium/glutamate symporter</fullName>
    </recommendedName>
</protein>
<dbReference type="Pfam" id="PF03616">
    <property type="entry name" value="Glt_symporter"/>
    <property type="match status" value="1"/>
</dbReference>
<feature type="transmembrane region" description="Helical" evidence="1">
    <location>
        <begin position="6"/>
        <end position="21"/>
    </location>
</feature>
<feature type="transmembrane region" description="Helical" evidence="1">
    <location>
        <begin position="92"/>
        <end position="116"/>
    </location>
</feature>
<keyword evidence="1" id="KW-0812">Transmembrane</keyword>
<comment type="caution">
    <text evidence="3">The sequence shown here is derived from an EMBL/GenBank/DDBJ whole genome shotgun (WGS) entry which is preliminary data.</text>
</comment>
<proteinExistence type="inferred from homology"/>
<keyword evidence="1" id="KW-0406">Ion transport</keyword>
<feature type="transmembrane region" description="Helical" evidence="1">
    <location>
        <begin position="337"/>
        <end position="360"/>
    </location>
</feature>
<evidence type="ECO:0000313" key="4">
    <source>
        <dbReference type="Proteomes" id="UP001597241"/>
    </source>
</evidence>
<dbReference type="InterPro" id="IPR004445">
    <property type="entry name" value="GltS"/>
</dbReference>
<keyword evidence="1" id="KW-1003">Cell membrane</keyword>
<organism evidence="3 4">
    <name type="scientific">Lutibacter holmesii</name>
    <dbReference type="NCBI Taxonomy" id="1137985"/>
    <lineage>
        <taxon>Bacteria</taxon>
        <taxon>Pseudomonadati</taxon>
        <taxon>Bacteroidota</taxon>
        <taxon>Flavobacteriia</taxon>
        <taxon>Flavobacteriales</taxon>
        <taxon>Flavobacteriaceae</taxon>
        <taxon>Lutibacter</taxon>
    </lineage>
</organism>
<name>A0ABW3WJP7_9FLAO</name>
<dbReference type="RefSeq" id="WP_386806913.1">
    <property type="nucleotide sequence ID" value="NZ_JBHTMV010000001.1"/>
</dbReference>